<accession>A0A2T3P112</accession>
<protein>
    <submittedName>
        <fullName evidence="1">Diguanylate cyclase</fullName>
    </submittedName>
</protein>
<sequence>MIKWLLFPISLVFLFSANILNAETIQINKVIGDKEELSYEILKLALSKSDPNIKIQQHSEFFNEARLINEVEDNNIDVVWAGTSPEWESRLHTVRIPMFKGLLGHRLFIIRSEDQPKFSQITSLTALKQFEAGQGRFWGDTKVLMDANIPTVTTIKYDNLFPMLEGGRFDYFPRAVHEPWVEVQNHADLNLVVEKDVMLVYPYAMYFFVNKSNRDLHSKISQGFELAIQDGSFDDLFFNHPMIKDVLEQANLQDRTVLRIDNPHMHEDTPFERSEFWLDINNL</sequence>
<dbReference type="SUPFAM" id="SSF53850">
    <property type="entry name" value="Periplasmic binding protein-like II"/>
    <property type="match status" value="1"/>
</dbReference>
<dbReference type="AlphaFoldDB" id="A0A2T3P112"/>
<evidence type="ECO:0000313" key="2">
    <source>
        <dbReference type="Proteomes" id="UP000241771"/>
    </source>
</evidence>
<keyword evidence="2" id="KW-1185">Reference proteome</keyword>
<gene>
    <name evidence="1" type="ORF">C9I98_02515</name>
</gene>
<proteinExistence type="predicted"/>
<comment type="caution">
    <text evidence="1">The sequence shown here is derived from an EMBL/GenBank/DDBJ whole genome shotgun (WGS) entry which is preliminary data.</text>
</comment>
<name>A0A2T3P112_9GAMM</name>
<dbReference type="RefSeq" id="WP_107271532.1">
    <property type="nucleotide sequence ID" value="NZ_PYMA01000001.1"/>
</dbReference>
<reference evidence="1 2" key="1">
    <citation type="submission" date="2018-01" db="EMBL/GenBank/DDBJ databases">
        <title>Whole genome sequencing of Histamine producing bacteria.</title>
        <authorList>
            <person name="Butler K."/>
        </authorList>
    </citation>
    <scope>NUCLEOTIDE SEQUENCE [LARGE SCALE GENOMIC DNA]</scope>
    <source>
        <strain evidence="1 2">DSM 100436</strain>
    </source>
</reference>
<dbReference type="Gene3D" id="3.40.190.10">
    <property type="entry name" value="Periplasmic binding protein-like II"/>
    <property type="match status" value="2"/>
</dbReference>
<evidence type="ECO:0000313" key="1">
    <source>
        <dbReference type="EMBL" id="PSW22158.1"/>
    </source>
</evidence>
<dbReference type="Proteomes" id="UP000241771">
    <property type="component" value="Unassembled WGS sequence"/>
</dbReference>
<dbReference type="EMBL" id="PYMA01000001">
    <property type="protein sequence ID" value="PSW22158.1"/>
    <property type="molecule type" value="Genomic_DNA"/>
</dbReference>
<organism evidence="1 2">
    <name type="scientific">Photobacterium sanctipauli</name>
    <dbReference type="NCBI Taxonomy" id="1342794"/>
    <lineage>
        <taxon>Bacteria</taxon>
        <taxon>Pseudomonadati</taxon>
        <taxon>Pseudomonadota</taxon>
        <taxon>Gammaproteobacteria</taxon>
        <taxon>Vibrionales</taxon>
        <taxon>Vibrionaceae</taxon>
        <taxon>Photobacterium</taxon>
    </lineage>
</organism>